<sequence>MASAGDGAAWLARAHDDVDQWAAVMDADADGRPVDWAWLRTLDFAHGVGAARDEDLEPGAGSDVHGLLKRDYAVRDRLEAVLAQCGTAFMRDFDRLIASYRLPRAIAYANRRLCDEIALLMDRGVAEGLWTVAYERRGRVTVPVLHAAQGAPPVDDIQDATAEIADARAVRRRSRGRGGAPQARADVARAGAASSDVPADGTSGGAAGAGGTDGSAHGAPAADGASAETRGRGGSDWRDAYLPGRGVDAVMGIDIETTGVEPTRDYIIDVGFEYMNMASPRPPEADAQASAAYVRDGYRAGDAYGQSRLPFGVPAGNARHGNPTILELTGIDVRGRAGAPYRLFDEWPEAQRGLLVRLERQPYVAHNANFEHRFFMLNVAGYAESYRAGRITIIDTMPMSRRWDPGSAPGPEHPYGDNSLQSYARRQGALPEDERERHLGLEDAHIMLLAMKRHLAALREERRGPWGPDGRSGVGGKRCGGRRR</sequence>
<dbReference type="InterPro" id="IPR013520">
    <property type="entry name" value="Ribonucl_H"/>
</dbReference>
<feature type="compositionally biased region" description="Basic and acidic residues" evidence="1">
    <location>
        <begin position="229"/>
        <end position="239"/>
    </location>
</feature>
<evidence type="ECO:0000259" key="2">
    <source>
        <dbReference type="SMART" id="SM00479"/>
    </source>
</evidence>
<evidence type="ECO:0000313" key="3">
    <source>
        <dbReference type="EMBL" id="MBW3082979.1"/>
    </source>
</evidence>
<feature type="compositionally biased region" description="Low complexity" evidence="1">
    <location>
        <begin position="180"/>
        <end position="201"/>
    </location>
</feature>
<dbReference type="Proteomes" id="UP000812844">
    <property type="component" value="Unassembled WGS sequence"/>
</dbReference>
<gene>
    <name evidence="3" type="ORF">KIH73_06275</name>
</gene>
<feature type="domain" description="Exonuclease" evidence="2">
    <location>
        <begin position="249"/>
        <end position="460"/>
    </location>
</feature>
<comment type="caution">
    <text evidence="3">The sequence shown here is derived from an EMBL/GenBank/DDBJ whole genome shotgun (WGS) entry which is preliminary data.</text>
</comment>
<proteinExistence type="predicted"/>
<feature type="region of interest" description="Disordered" evidence="1">
    <location>
        <begin position="462"/>
        <end position="484"/>
    </location>
</feature>
<reference evidence="3 4" key="1">
    <citation type="submission" date="2021-05" db="EMBL/GenBank/DDBJ databases">
        <title>Phylogenetic classification of ten novel species belonging to the genus Bifidobacterium comprising B. colchicus sp. nov., B. abeli sp. nov., B. bicoloris sp. nov., B. guerezis sp. nov., B. rosaliae sp. nov., B. santillanensis sp. nov., B. argentati sp. nov., B. amazzoni sp. nov., B. pluviali sp. nov., and B. pinnaculum sp. nov.</title>
        <authorList>
            <person name="Lugli G.A."/>
            <person name="Ruiz Garcia L."/>
            <person name="Margolles A."/>
            <person name="Ventura M."/>
        </authorList>
    </citation>
    <scope>NUCLEOTIDE SEQUENCE [LARGE SCALE GENOMIC DNA]</scope>
    <source>
        <strain evidence="3 4">6T3</strain>
    </source>
</reference>
<name>A0ABS6WA61_9BIFI</name>
<keyword evidence="4" id="KW-1185">Reference proteome</keyword>
<feature type="compositionally biased region" description="Gly residues" evidence="1">
    <location>
        <begin position="202"/>
        <end position="213"/>
    </location>
</feature>
<organism evidence="3 4">
    <name type="scientific">Bifidobacterium phasiani</name>
    <dbReference type="NCBI Taxonomy" id="2834431"/>
    <lineage>
        <taxon>Bacteria</taxon>
        <taxon>Bacillati</taxon>
        <taxon>Actinomycetota</taxon>
        <taxon>Actinomycetes</taxon>
        <taxon>Bifidobacteriales</taxon>
        <taxon>Bifidobacteriaceae</taxon>
        <taxon>Bifidobacterium</taxon>
    </lineage>
</organism>
<feature type="region of interest" description="Disordered" evidence="1">
    <location>
        <begin position="169"/>
        <end position="239"/>
    </location>
</feature>
<dbReference type="SMART" id="SM00479">
    <property type="entry name" value="EXOIII"/>
    <property type="match status" value="1"/>
</dbReference>
<accession>A0ABS6WA61</accession>
<evidence type="ECO:0000256" key="1">
    <source>
        <dbReference type="SAM" id="MobiDB-lite"/>
    </source>
</evidence>
<protein>
    <submittedName>
        <fullName evidence="3">DNA polymerase III subunit epsilon</fullName>
    </submittedName>
</protein>
<dbReference type="EMBL" id="JAHBBD010000012">
    <property type="protein sequence ID" value="MBW3082979.1"/>
    <property type="molecule type" value="Genomic_DNA"/>
</dbReference>
<evidence type="ECO:0000313" key="4">
    <source>
        <dbReference type="Proteomes" id="UP000812844"/>
    </source>
</evidence>
<feature type="compositionally biased region" description="Low complexity" evidence="1">
    <location>
        <begin position="214"/>
        <end position="227"/>
    </location>
</feature>